<feature type="compositionally biased region" description="Low complexity" evidence="1">
    <location>
        <begin position="133"/>
        <end position="143"/>
    </location>
</feature>
<feature type="transmembrane region" description="Helical" evidence="2">
    <location>
        <begin position="40"/>
        <end position="62"/>
    </location>
</feature>
<dbReference type="AlphaFoldDB" id="A0A3N1CR65"/>
<dbReference type="EMBL" id="RJKE01000001">
    <property type="protein sequence ID" value="ROO83198.1"/>
    <property type="molecule type" value="Genomic_DNA"/>
</dbReference>
<proteinExistence type="predicted"/>
<evidence type="ECO:0008006" key="5">
    <source>
        <dbReference type="Google" id="ProtNLM"/>
    </source>
</evidence>
<keyword evidence="2" id="KW-0812">Transmembrane</keyword>
<keyword evidence="2" id="KW-1133">Transmembrane helix</keyword>
<dbReference type="RefSeq" id="WP_211359545.1">
    <property type="nucleotide sequence ID" value="NZ_RJKE01000001.1"/>
</dbReference>
<evidence type="ECO:0000256" key="2">
    <source>
        <dbReference type="SAM" id="Phobius"/>
    </source>
</evidence>
<comment type="caution">
    <text evidence="3">The sequence shown here is derived from an EMBL/GenBank/DDBJ whole genome shotgun (WGS) entry which is preliminary data.</text>
</comment>
<evidence type="ECO:0000313" key="3">
    <source>
        <dbReference type="EMBL" id="ROO83198.1"/>
    </source>
</evidence>
<keyword evidence="2" id="KW-0472">Membrane</keyword>
<gene>
    <name evidence="3" type="ORF">EDD29_0692</name>
</gene>
<evidence type="ECO:0000313" key="4">
    <source>
        <dbReference type="Proteomes" id="UP000272400"/>
    </source>
</evidence>
<sequence>MSQRPRALAAAAVLQSFTGLAALGFGLSIAFETLLGHRANLGTAVSVTVLTVGGGLAILWIAKGLWTAQRWSRSPAVLTQLFALPVSVSLIQSDQPWWGYPLITVAVLALLTLLSPPVTEAVYADDLAEAGQAAAETETAAGEPRVTRVEQKQGEQAEQVERKNRNKPKAV</sequence>
<dbReference type="Proteomes" id="UP000272400">
    <property type="component" value="Unassembled WGS sequence"/>
</dbReference>
<organism evidence="3 4">
    <name type="scientific">Actinocorallia herbida</name>
    <dbReference type="NCBI Taxonomy" id="58109"/>
    <lineage>
        <taxon>Bacteria</taxon>
        <taxon>Bacillati</taxon>
        <taxon>Actinomycetota</taxon>
        <taxon>Actinomycetes</taxon>
        <taxon>Streptosporangiales</taxon>
        <taxon>Thermomonosporaceae</taxon>
        <taxon>Actinocorallia</taxon>
    </lineage>
</organism>
<reference evidence="3 4" key="1">
    <citation type="submission" date="2018-11" db="EMBL/GenBank/DDBJ databases">
        <title>Sequencing the genomes of 1000 actinobacteria strains.</title>
        <authorList>
            <person name="Klenk H.-P."/>
        </authorList>
    </citation>
    <scope>NUCLEOTIDE SEQUENCE [LARGE SCALE GENOMIC DNA]</scope>
    <source>
        <strain evidence="3 4">DSM 44254</strain>
    </source>
</reference>
<feature type="compositionally biased region" description="Basic and acidic residues" evidence="1">
    <location>
        <begin position="145"/>
        <end position="163"/>
    </location>
</feature>
<accession>A0A3N1CR65</accession>
<feature type="region of interest" description="Disordered" evidence="1">
    <location>
        <begin position="133"/>
        <end position="171"/>
    </location>
</feature>
<evidence type="ECO:0000256" key="1">
    <source>
        <dbReference type="SAM" id="MobiDB-lite"/>
    </source>
</evidence>
<keyword evidence="4" id="KW-1185">Reference proteome</keyword>
<name>A0A3N1CR65_9ACTN</name>
<protein>
    <recommendedName>
        <fullName evidence="5">Integral membrane protein</fullName>
    </recommendedName>
</protein>